<dbReference type="RefSeq" id="WP_103731736.1">
    <property type="nucleotide sequence ID" value="NZ_JACOOU010000005.1"/>
</dbReference>
<feature type="transmembrane region" description="Helical" evidence="6">
    <location>
        <begin position="632"/>
        <end position="654"/>
    </location>
</feature>
<accession>A0ABR7FDA1</accession>
<evidence type="ECO:0000313" key="8">
    <source>
        <dbReference type="EMBL" id="MBC5673192.1"/>
    </source>
</evidence>
<evidence type="ECO:0000256" key="3">
    <source>
        <dbReference type="ARBA" id="ARBA00022692"/>
    </source>
</evidence>
<evidence type="ECO:0000256" key="2">
    <source>
        <dbReference type="ARBA" id="ARBA00022475"/>
    </source>
</evidence>
<comment type="caution">
    <text evidence="8">The sequence shown here is derived from an EMBL/GenBank/DDBJ whole genome shotgun (WGS) entry which is preliminary data.</text>
</comment>
<dbReference type="InterPro" id="IPR052536">
    <property type="entry name" value="ABC-4_Integral_Memb_Prot"/>
</dbReference>
<feature type="transmembrane region" description="Helical" evidence="6">
    <location>
        <begin position="666"/>
        <end position="685"/>
    </location>
</feature>
<dbReference type="PANTHER" id="PTHR46795">
    <property type="entry name" value="ABC TRANSPORTER PERMEASE-RELATED-RELATED"/>
    <property type="match status" value="1"/>
</dbReference>
<proteinExistence type="predicted"/>
<dbReference type="Proteomes" id="UP000654573">
    <property type="component" value="Unassembled WGS sequence"/>
</dbReference>
<gene>
    <name evidence="8" type="ORF">H8S76_13130</name>
</gene>
<feature type="transmembrane region" description="Helical" evidence="6">
    <location>
        <begin position="112"/>
        <end position="135"/>
    </location>
</feature>
<comment type="subcellular location">
    <subcellularLocation>
        <location evidence="1">Cell membrane</location>
        <topology evidence="1">Multi-pass membrane protein</topology>
    </subcellularLocation>
</comment>
<evidence type="ECO:0000256" key="6">
    <source>
        <dbReference type="SAM" id="Phobius"/>
    </source>
</evidence>
<dbReference type="Pfam" id="PF02687">
    <property type="entry name" value="FtsX"/>
    <property type="match status" value="1"/>
</dbReference>
<evidence type="ECO:0000256" key="5">
    <source>
        <dbReference type="ARBA" id="ARBA00023136"/>
    </source>
</evidence>
<feature type="transmembrane region" description="Helical" evidence="6">
    <location>
        <begin position="147"/>
        <end position="176"/>
    </location>
</feature>
<name>A0ABR7FDA1_9FIRM</name>
<dbReference type="InterPro" id="IPR003838">
    <property type="entry name" value="ABC3_permease_C"/>
</dbReference>
<feature type="transmembrane region" description="Helical" evidence="6">
    <location>
        <begin position="238"/>
        <end position="256"/>
    </location>
</feature>
<protein>
    <submittedName>
        <fullName evidence="8">ABC transporter permease</fullName>
    </submittedName>
</protein>
<keyword evidence="3 6" id="KW-0812">Transmembrane</keyword>
<feature type="transmembrane region" description="Helical" evidence="6">
    <location>
        <begin position="284"/>
        <end position="305"/>
    </location>
</feature>
<feature type="transmembrane region" description="Helical" evidence="6">
    <location>
        <begin position="572"/>
        <end position="594"/>
    </location>
</feature>
<keyword evidence="4 6" id="KW-1133">Transmembrane helix</keyword>
<feature type="domain" description="ABC3 transporter permease C-terminal" evidence="7">
    <location>
        <begin position="61"/>
        <end position="180"/>
    </location>
</feature>
<feature type="transmembrane region" description="Helical" evidence="6">
    <location>
        <begin position="21"/>
        <end position="40"/>
    </location>
</feature>
<organism evidence="8 9">
    <name type="scientific">Blautia celeris</name>
    <dbReference type="NCBI Taxonomy" id="2763026"/>
    <lineage>
        <taxon>Bacteria</taxon>
        <taxon>Bacillati</taxon>
        <taxon>Bacillota</taxon>
        <taxon>Clostridia</taxon>
        <taxon>Lachnospirales</taxon>
        <taxon>Lachnospiraceae</taxon>
        <taxon>Blautia</taxon>
    </lineage>
</organism>
<sequence>MKLSGLFAKLRKNNKKEYMQFQFCMSLSILLITSYLVMYGSDLVQKTLPNGGDSRKIADMIFFLAAAGCIMFSIYAASLFLRYKSRETGIFLALGAGKSKLGRALFTEIGKMMVRCSVVGILLGIGLASVIGVIFEHIASSGNDNHFSLSFLGIAGGIVYCMLLIICVAVMCVRFMKRSNVMDIINEQRKQEPLRKGITLSYLISGIVMILVGVFIGYFVPILSVNISGHWMGAWTNLFYILAAVGLYRILVYSIASHRKGKNAQKYYDNMISYGMLKFQGGSIVRNMLVIALLLMGVQFGVFYLPLQGGDNYGEYEDDISYRYPMDADELSEEEVFAMADKYQVSVQDYREEEFIQVLGDGVNREDMDENNNMIEEYNEKYFYYECISAAQFEAMTGKETEIAEGHYRVIQSKSGYENIFNRFDDTTRLYLQNEEDFISMEYDGLEIYRSLVIGAGYGEDSRYILNDADYEKLKADISQDKIIRQVLFQVEDSKETYAFSKDLYEQFCSRAPESMNHIGAYNAYQAKVQGEEYGYDLPGIYDGKRPALEADWLYKPSIVPMEKENSIMRRAIFLLLFVYIAVICLAAESIILYTRSQNVAMKNSQIFKDLEKLGGNKKYLRRLLKSQLAKTFVLPTIMGCLLMFLYELLLLWQNDGILTTGEIKVAGLMLAVIALIGLYQFALYKISMKNAAGVLEI</sequence>
<evidence type="ECO:0000259" key="7">
    <source>
        <dbReference type="Pfam" id="PF02687"/>
    </source>
</evidence>
<dbReference type="EMBL" id="JACOOU010000005">
    <property type="protein sequence ID" value="MBC5673192.1"/>
    <property type="molecule type" value="Genomic_DNA"/>
</dbReference>
<evidence type="ECO:0000256" key="4">
    <source>
        <dbReference type="ARBA" id="ARBA00022989"/>
    </source>
</evidence>
<keyword evidence="9" id="KW-1185">Reference proteome</keyword>
<reference evidence="8 9" key="1">
    <citation type="submission" date="2020-08" db="EMBL/GenBank/DDBJ databases">
        <title>Genome public.</title>
        <authorList>
            <person name="Liu C."/>
            <person name="Sun Q."/>
        </authorList>
    </citation>
    <scope>NUCLEOTIDE SEQUENCE [LARGE SCALE GENOMIC DNA]</scope>
    <source>
        <strain evidence="8 9">NSJ-34</strain>
    </source>
</reference>
<feature type="transmembrane region" description="Helical" evidence="6">
    <location>
        <begin position="197"/>
        <end position="218"/>
    </location>
</feature>
<keyword evidence="5 6" id="KW-0472">Membrane</keyword>
<evidence type="ECO:0000313" key="9">
    <source>
        <dbReference type="Proteomes" id="UP000654573"/>
    </source>
</evidence>
<keyword evidence="2" id="KW-1003">Cell membrane</keyword>
<dbReference type="PANTHER" id="PTHR46795:SF3">
    <property type="entry name" value="ABC TRANSPORTER PERMEASE"/>
    <property type="match status" value="1"/>
</dbReference>
<feature type="transmembrane region" description="Helical" evidence="6">
    <location>
        <begin position="60"/>
        <end position="81"/>
    </location>
</feature>
<evidence type="ECO:0000256" key="1">
    <source>
        <dbReference type="ARBA" id="ARBA00004651"/>
    </source>
</evidence>